<feature type="transmembrane region" description="Helical" evidence="1">
    <location>
        <begin position="81"/>
        <end position="101"/>
    </location>
</feature>
<reference evidence="2 3" key="1">
    <citation type="submission" date="2020-05" db="EMBL/GenBank/DDBJ databases">
        <title>Whole genome sequencing and identification of novel metabolites from Paenibacillus alvei strain JR949.</title>
        <authorList>
            <person name="Rajendhran J."/>
            <person name="Sree Pranav P."/>
            <person name="Mahalakshmi B."/>
            <person name="Karthikeyan R."/>
        </authorList>
    </citation>
    <scope>NUCLEOTIDE SEQUENCE [LARGE SCALE GENOMIC DNA]</scope>
    <source>
        <strain evidence="2 3">JR949</strain>
    </source>
</reference>
<evidence type="ECO:0000313" key="3">
    <source>
        <dbReference type="Proteomes" id="UP000552038"/>
    </source>
</evidence>
<keyword evidence="1" id="KW-1133">Transmembrane helix</keyword>
<feature type="transmembrane region" description="Helical" evidence="1">
    <location>
        <begin position="213"/>
        <end position="231"/>
    </location>
</feature>
<feature type="transmembrane region" description="Helical" evidence="1">
    <location>
        <begin position="311"/>
        <end position="328"/>
    </location>
</feature>
<gene>
    <name evidence="2" type="ORF">HMI46_11420</name>
</gene>
<feature type="transmembrane region" description="Helical" evidence="1">
    <location>
        <begin position="188"/>
        <end position="207"/>
    </location>
</feature>
<feature type="transmembrane region" description="Helical" evidence="1">
    <location>
        <begin position="153"/>
        <end position="176"/>
    </location>
</feature>
<comment type="caution">
    <text evidence="2">The sequence shown here is derived from an EMBL/GenBank/DDBJ whole genome shotgun (WGS) entry which is preliminary data.</text>
</comment>
<feature type="transmembrane region" description="Helical" evidence="1">
    <location>
        <begin position="122"/>
        <end position="147"/>
    </location>
</feature>
<accession>A0AAP6ZYF3</accession>
<proteinExistence type="predicted"/>
<sequence length="446" mass="50621">MDNEERILPTRPLSTMKVTSPRTLAFRRFCANTVYQWRALRIALDWTVWLYIVVPVLLLGMKFYWGWWVEPLDAAWLKLSIVVWLLPLVLPILSGTLRTWVEGGDILFLRQRPHWWYPLVRFGLCQYLLRSAIITAAILLLLAPWLIRGYAFLPIDLIVIGFTVCCLSFLAGLIRNYSNAVYSGWKRLLIDLIIALVAIVLFGIILYSLEFNISVMFVYGMVLLFISVPLVRWRIRVQHTFEQDVEREGEAKIRLTALLLSRSVEKPQRRKRTRPLLFPKSGYIMSTNDSGRLIGAIAVKSLLRSGTKRKFYLQLLLVGITASFITSLHGLFILIGPVLCAILGYWLSLYWKEFIEGDVASMFRFRSESLQQASSHMARVLCAVPGALWGLAAGLAASPIMLPLYIAGGGLMAAYIGSVIVMMRGWKEKKKLAEEKETEGNVSSKG</sequence>
<dbReference type="RefSeq" id="WP_171416713.1">
    <property type="nucleotide sequence ID" value="NZ_JABFOR010000011.1"/>
</dbReference>
<keyword evidence="1" id="KW-0812">Transmembrane</keyword>
<evidence type="ECO:0000313" key="2">
    <source>
        <dbReference type="EMBL" id="NOJ71165.1"/>
    </source>
</evidence>
<organism evidence="2 3">
    <name type="scientific">Paenibacillus alvei</name>
    <name type="common">Bacillus alvei</name>
    <dbReference type="NCBI Taxonomy" id="44250"/>
    <lineage>
        <taxon>Bacteria</taxon>
        <taxon>Bacillati</taxon>
        <taxon>Bacillota</taxon>
        <taxon>Bacilli</taxon>
        <taxon>Bacillales</taxon>
        <taxon>Paenibacillaceae</taxon>
        <taxon>Paenibacillus</taxon>
    </lineage>
</organism>
<protein>
    <submittedName>
        <fullName evidence="2">ABC transporter permease</fullName>
    </submittedName>
</protein>
<name>A0AAP6ZYF3_PAEAL</name>
<dbReference type="AlphaFoldDB" id="A0AAP6ZYF3"/>
<evidence type="ECO:0000256" key="1">
    <source>
        <dbReference type="SAM" id="Phobius"/>
    </source>
</evidence>
<dbReference type="EMBL" id="JABFOR010000011">
    <property type="protein sequence ID" value="NOJ71165.1"/>
    <property type="molecule type" value="Genomic_DNA"/>
</dbReference>
<keyword evidence="1" id="KW-0472">Membrane</keyword>
<dbReference type="InterPro" id="IPR010288">
    <property type="entry name" value="EcsB_ABC"/>
</dbReference>
<dbReference type="Pfam" id="PF05975">
    <property type="entry name" value="EcsB"/>
    <property type="match status" value="1"/>
</dbReference>
<feature type="transmembrane region" description="Helical" evidence="1">
    <location>
        <begin position="402"/>
        <end position="423"/>
    </location>
</feature>
<feature type="transmembrane region" description="Helical" evidence="1">
    <location>
        <begin position="48"/>
        <end position="69"/>
    </location>
</feature>
<dbReference type="Proteomes" id="UP000552038">
    <property type="component" value="Unassembled WGS sequence"/>
</dbReference>
<dbReference type="GO" id="GO:0016020">
    <property type="term" value="C:membrane"/>
    <property type="evidence" value="ECO:0007669"/>
    <property type="project" value="InterPro"/>
</dbReference>